<sequence>MGTFSDPDSQQYTWKNFSHVEFVTFLEEKAHVPKNKVIDALFLDIEYAEYSMLDYFYLDGKLDLAEYTICQWNGEFHAPDENQKAVFGKFMKRIVKEERYLLIILVYMGHWRTYFVNVADQRCFDRYVKGRI</sequence>
<reference evidence="2" key="1">
    <citation type="submission" date="2016-11" db="UniProtKB">
        <authorList>
            <consortium name="WormBaseParasite"/>
        </authorList>
    </citation>
    <scope>IDENTIFICATION</scope>
</reference>
<accession>A0A1I7YUX6</accession>
<dbReference type="Proteomes" id="UP000095287">
    <property type="component" value="Unplaced"/>
</dbReference>
<name>A0A1I7YUX6_9BILA</name>
<dbReference type="PANTHER" id="PTHR22989:SF2">
    <property type="entry name" value="METHYLTRANSFERASE FKBM DOMAIN-CONTAINING PROTEIN"/>
    <property type="match status" value="1"/>
</dbReference>
<evidence type="ECO:0000313" key="1">
    <source>
        <dbReference type="Proteomes" id="UP000095287"/>
    </source>
</evidence>
<dbReference type="AlphaFoldDB" id="A0A1I7YUX6"/>
<organism evidence="1 2">
    <name type="scientific">Steinernema glaseri</name>
    <dbReference type="NCBI Taxonomy" id="37863"/>
    <lineage>
        <taxon>Eukaryota</taxon>
        <taxon>Metazoa</taxon>
        <taxon>Ecdysozoa</taxon>
        <taxon>Nematoda</taxon>
        <taxon>Chromadorea</taxon>
        <taxon>Rhabditida</taxon>
        <taxon>Tylenchina</taxon>
        <taxon>Panagrolaimomorpha</taxon>
        <taxon>Strongyloidoidea</taxon>
        <taxon>Steinernematidae</taxon>
        <taxon>Steinernema</taxon>
    </lineage>
</organism>
<proteinExistence type="predicted"/>
<protein>
    <submittedName>
        <fullName evidence="2">Methyltransf_21 domain-containing protein</fullName>
    </submittedName>
</protein>
<dbReference type="WBParaSite" id="L893_g20091.t1">
    <property type="protein sequence ID" value="L893_g20091.t1"/>
    <property type="gene ID" value="L893_g20091"/>
</dbReference>
<dbReference type="PANTHER" id="PTHR22989">
    <property type="entry name" value="UNCHARACTERIZED DUF13 C.ELEGANS"/>
    <property type="match status" value="1"/>
</dbReference>
<evidence type="ECO:0000313" key="2">
    <source>
        <dbReference type="WBParaSite" id="L893_g20091.t1"/>
    </source>
</evidence>
<keyword evidence="1" id="KW-1185">Reference proteome</keyword>